<dbReference type="SUPFAM" id="SSF50494">
    <property type="entry name" value="Trypsin-like serine proteases"/>
    <property type="match status" value="1"/>
</dbReference>
<evidence type="ECO:0000313" key="1">
    <source>
        <dbReference type="EMBL" id="CAG9560487.1"/>
    </source>
</evidence>
<dbReference type="Proteomes" id="UP000789524">
    <property type="component" value="Unassembled WGS sequence"/>
</dbReference>
<reference evidence="1" key="1">
    <citation type="submission" date="2021-09" db="EMBL/GenBank/DDBJ databases">
        <authorList>
            <person name="Martin H S."/>
        </authorList>
    </citation>
    <scope>NUCLEOTIDE SEQUENCE</scope>
</reference>
<dbReference type="InterPro" id="IPR043504">
    <property type="entry name" value="Peptidase_S1_PA_chymotrypsin"/>
</dbReference>
<dbReference type="OrthoDB" id="7397769at2759"/>
<comment type="caution">
    <text evidence="1">The sequence shown here is derived from an EMBL/GenBank/DDBJ whole genome shotgun (WGS) entry which is preliminary data.</text>
</comment>
<dbReference type="EMBL" id="CAKASE010000045">
    <property type="protein sequence ID" value="CAG9560487.1"/>
    <property type="molecule type" value="Genomic_DNA"/>
</dbReference>
<proteinExistence type="predicted"/>
<name>A0A8J2QDL6_9NEOP</name>
<gene>
    <name evidence="1" type="ORF">DCHRY22_LOCUS2146</name>
</gene>
<sequence length="571" mass="65727">MLWKKTKIFVETEEKITSTTSQKFLKRTKKRLKNKIGKHVTLAEQNPLQEAFQLAHPKSVMYSSTPSFIEFYYLDEFDDRISRGDTSNKNKQIVVTKSRLSDKIEKAGLSRSPLFQFRVNDATCKATIHDLYPTNSEITNTKLKVTKNKNHINPKRLKTVAVTTKKKRNHGKYRSTPTSVAINNDMNSQSEYFKSKKYKINTSKPKTYTVNKRTIANDHIRFFEIYDSDVNTPYMIAEDGGDRMIERNEIPNEDKIYLHHIDHGGKHDDLNITRYVKKHINHKTADASMDTESLNEPTFIINDFIRPTTTLSSKNHSSLWSEFPFVAVYVYEPNQVRCDSASISPHWLVASATCLNRHHRDIKLEGRSAFVAYCSGNWRHPGRIAYVKQSLLHPRFHPKDNSRRQLYNIGAIQVVNSMADTCSGWAPVSLMSHQFVASSDGSVATALGWGLDKFDEGYSESPLPKHLTLNEGIVYSFPCPGRNDYSIPKGLDEGNVRNLYCLSLYHYAEKNVSTHGSLLLIGEKLIALYYQDDRQNWNNQYSQYTGIWRLIPWILDVAKEPEEHDHFNLDM</sequence>
<dbReference type="Gene3D" id="2.40.10.10">
    <property type="entry name" value="Trypsin-like serine proteases"/>
    <property type="match status" value="1"/>
</dbReference>
<evidence type="ECO:0000313" key="2">
    <source>
        <dbReference type="Proteomes" id="UP000789524"/>
    </source>
</evidence>
<keyword evidence="2" id="KW-1185">Reference proteome</keyword>
<organism evidence="1 2">
    <name type="scientific">Danaus chrysippus</name>
    <name type="common">African queen</name>
    <dbReference type="NCBI Taxonomy" id="151541"/>
    <lineage>
        <taxon>Eukaryota</taxon>
        <taxon>Metazoa</taxon>
        <taxon>Ecdysozoa</taxon>
        <taxon>Arthropoda</taxon>
        <taxon>Hexapoda</taxon>
        <taxon>Insecta</taxon>
        <taxon>Pterygota</taxon>
        <taxon>Neoptera</taxon>
        <taxon>Endopterygota</taxon>
        <taxon>Lepidoptera</taxon>
        <taxon>Glossata</taxon>
        <taxon>Ditrysia</taxon>
        <taxon>Papilionoidea</taxon>
        <taxon>Nymphalidae</taxon>
        <taxon>Danainae</taxon>
        <taxon>Danaini</taxon>
        <taxon>Danaina</taxon>
        <taxon>Danaus</taxon>
        <taxon>Anosia</taxon>
    </lineage>
</organism>
<protein>
    <submittedName>
        <fullName evidence="1">(African queen) hypothetical protein</fullName>
    </submittedName>
</protein>
<accession>A0A8J2QDL6</accession>
<dbReference type="InterPro" id="IPR009003">
    <property type="entry name" value="Peptidase_S1_PA"/>
</dbReference>
<dbReference type="AlphaFoldDB" id="A0A8J2QDL6"/>